<dbReference type="InterPro" id="IPR038765">
    <property type="entry name" value="Papain-like_cys_pep_sf"/>
</dbReference>
<dbReference type="EMBL" id="CAUYUJ010002876">
    <property type="protein sequence ID" value="CAK0802764.1"/>
    <property type="molecule type" value="Genomic_DNA"/>
</dbReference>
<accession>A0ABN9QAA9</accession>
<feature type="compositionally biased region" description="Low complexity" evidence="1">
    <location>
        <begin position="23"/>
        <end position="32"/>
    </location>
</feature>
<feature type="non-terminal residue" evidence="3">
    <location>
        <position position="1"/>
    </location>
</feature>
<feature type="region of interest" description="Disordered" evidence="1">
    <location>
        <begin position="1"/>
        <end position="66"/>
    </location>
</feature>
<comment type="caution">
    <text evidence="3">The sequence shown here is derived from an EMBL/GenBank/DDBJ whole genome shotgun (WGS) entry which is preliminary data.</text>
</comment>
<evidence type="ECO:0000256" key="1">
    <source>
        <dbReference type="SAM" id="MobiDB-lite"/>
    </source>
</evidence>
<feature type="non-terminal residue" evidence="3">
    <location>
        <position position="96"/>
    </location>
</feature>
<protein>
    <recommendedName>
        <fullName evidence="2">Peptidase C1A papain C-terminal domain-containing protein</fullName>
    </recommendedName>
</protein>
<feature type="domain" description="Peptidase C1A papain C-terminal" evidence="2">
    <location>
        <begin position="60"/>
        <end position="96"/>
    </location>
</feature>
<feature type="compositionally biased region" description="Low complexity" evidence="1">
    <location>
        <begin position="48"/>
        <end position="58"/>
    </location>
</feature>
<sequence>RAGAGPGLPARRRSQGGRRGRGCRAAGAGACPEPRPASQSGLAEPVHGEAGAEPGAGARPRRGEGACGSCWAVATVSALEAHREIHAKRRGKLSVQ</sequence>
<gene>
    <name evidence="3" type="ORF">PCOR1329_LOCUS10155</name>
</gene>
<dbReference type="SUPFAM" id="SSF54001">
    <property type="entry name" value="Cysteine proteinases"/>
    <property type="match status" value="1"/>
</dbReference>
<organism evidence="3 4">
    <name type="scientific">Prorocentrum cordatum</name>
    <dbReference type="NCBI Taxonomy" id="2364126"/>
    <lineage>
        <taxon>Eukaryota</taxon>
        <taxon>Sar</taxon>
        <taxon>Alveolata</taxon>
        <taxon>Dinophyceae</taxon>
        <taxon>Prorocentrales</taxon>
        <taxon>Prorocentraceae</taxon>
        <taxon>Prorocentrum</taxon>
    </lineage>
</organism>
<keyword evidence="4" id="KW-1185">Reference proteome</keyword>
<feature type="compositionally biased region" description="Basic residues" evidence="1">
    <location>
        <begin position="10"/>
        <end position="22"/>
    </location>
</feature>
<evidence type="ECO:0000313" key="3">
    <source>
        <dbReference type="EMBL" id="CAK0802764.1"/>
    </source>
</evidence>
<dbReference type="Gene3D" id="1.20.5.170">
    <property type="match status" value="1"/>
</dbReference>
<dbReference type="Proteomes" id="UP001189429">
    <property type="component" value="Unassembled WGS sequence"/>
</dbReference>
<reference evidence="3" key="1">
    <citation type="submission" date="2023-10" db="EMBL/GenBank/DDBJ databases">
        <authorList>
            <person name="Chen Y."/>
            <person name="Shah S."/>
            <person name="Dougan E. K."/>
            <person name="Thang M."/>
            <person name="Chan C."/>
        </authorList>
    </citation>
    <scope>NUCLEOTIDE SEQUENCE [LARGE SCALE GENOMIC DNA]</scope>
</reference>
<evidence type="ECO:0000259" key="2">
    <source>
        <dbReference type="Pfam" id="PF00112"/>
    </source>
</evidence>
<dbReference type="InterPro" id="IPR000668">
    <property type="entry name" value="Peptidase_C1A_C"/>
</dbReference>
<dbReference type="Pfam" id="PF00112">
    <property type="entry name" value="Peptidase_C1"/>
    <property type="match status" value="1"/>
</dbReference>
<evidence type="ECO:0000313" key="4">
    <source>
        <dbReference type="Proteomes" id="UP001189429"/>
    </source>
</evidence>
<proteinExistence type="predicted"/>
<name>A0ABN9QAA9_9DINO</name>